<accession>A0ACB9W9Q8</accession>
<evidence type="ECO:0000313" key="1">
    <source>
        <dbReference type="EMBL" id="KAI4810000.1"/>
    </source>
</evidence>
<gene>
    <name evidence="1" type="ORF">KUCAC02_018850</name>
</gene>
<sequence length="775" mass="86586">MAYIAPKVRWHKPKKYRNDVIATSRASGCVLQFWNSLLLGDELNVFSILDDDEYVYLIDAVYDTRNIEEWKNFRFNYRRLRLWSLTYEQELTTPLHITAGRGFSECLRLLLQRGANVDLAPGGTTALHESCENCQPECTKLLLIHGANANAVTEDGLMPLHFCTSPESFECAKCLLQYGAAINGRTVDEDDTPLHVAASNSLTDHTELYLRYGAAVDKQNSEGLTPLNAACSQPQELQELESYLKVCQMLLGAGANVQTKDQDKHSPLHMACKNVNPYIVDLLLAHGACVNDMDYGGEAPMHNILKVVCYKVSHHPERIVRALLNHGSIRVWPGALPMVLKHCSGSPRTIEVLLNAYSSLKVNDTWVEAVSPEEHKEFYDSVFSLERNPRSLQHLARCRIRSFLELRVHKVVPELDLPTFIKNYLLLDVTNKREKGSGGAHNKAADPLIETRSSSHSPRDDNTAPDLLNVLRRTHHPRPGHLLYTGYPMFMPYRPLMIPQALSHSSLTGLPPLAPLASFAGRLTNTFCASLGPGVPSMVALTTTMPSFSDPPDSFYPPQELPGPRLSAADPGSRRQESPHSDELHSRDKGSDMINFSETFQTISGETKLYSSDDEKLDLKSADTACSDREDSSADSENESFSDGNICGSLAQKSKLKPGTQEALPPGSSAGKSRRRRTAFTSEQLLELEKEFHCKKYLSLTERSQIAHALKLSEVQVKIWFQNRRAKWKRIKAGNVNNRSGEPVRNPKIVVPIPVHVNRFAVRSQHQQIEQGTRP</sequence>
<dbReference type="Proteomes" id="UP001057452">
    <property type="component" value="Chromosome 17"/>
</dbReference>
<organism evidence="1 2">
    <name type="scientific">Chaenocephalus aceratus</name>
    <name type="common">Blackfin icefish</name>
    <name type="synonym">Chaenichthys aceratus</name>
    <dbReference type="NCBI Taxonomy" id="36190"/>
    <lineage>
        <taxon>Eukaryota</taxon>
        <taxon>Metazoa</taxon>
        <taxon>Chordata</taxon>
        <taxon>Craniata</taxon>
        <taxon>Vertebrata</taxon>
        <taxon>Euteleostomi</taxon>
        <taxon>Actinopterygii</taxon>
        <taxon>Neopterygii</taxon>
        <taxon>Teleostei</taxon>
        <taxon>Neoteleostei</taxon>
        <taxon>Acanthomorphata</taxon>
        <taxon>Eupercaria</taxon>
        <taxon>Perciformes</taxon>
        <taxon>Notothenioidei</taxon>
        <taxon>Channichthyidae</taxon>
        <taxon>Chaenocephalus</taxon>
    </lineage>
</organism>
<keyword evidence="2" id="KW-1185">Reference proteome</keyword>
<evidence type="ECO:0000313" key="2">
    <source>
        <dbReference type="Proteomes" id="UP001057452"/>
    </source>
</evidence>
<comment type="caution">
    <text evidence="1">The sequence shown here is derived from an EMBL/GenBank/DDBJ whole genome shotgun (WGS) entry which is preliminary data.</text>
</comment>
<proteinExistence type="predicted"/>
<dbReference type="EMBL" id="CM043801">
    <property type="protein sequence ID" value="KAI4810000.1"/>
    <property type="molecule type" value="Genomic_DNA"/>
</dbReference>
<reference evidence="1" key="1">
    <citation type="submission" date="2022-05" db="EMBL/GenBank/DDBJ databases">
        <title>Chromosome-level genome of Chaenocephalus aceratus.</title>
        <authorList>
            <person name="Park H."/>
        </authorList>
    </citation>
    <scope>NUCLEOTIDE SEQUENCE</scope>
    <source>
        <strain evidence="1">KU_202001</strain>
    </source>
</reference>
<protein>
    <submittedName>
        <fullName evidence="1">Uncharacterized protein</fullName>
    </submittedName>
</protein>
<name>A0ACB9W9Q8_CHAAC</name>